<evidence type="ECO:0000313" key="1">
    <source>
        <dbReference type="EMBL" id="KAF0752582.1"/>
    </source>
</evidence>
<dbReference type="Proteomes" id="UP000478052">
    <property type="component" value="Unassembled WGS sequence"/>
</dbReference>
<reference evidence="1 2" key="1">
    <citation type="submission" date="2019-08" db="EMBL/GenBank/DDBJ databases">
        <title>Whole genome of Aphis craccivora.</title>
        <authorList>
            <person name="Voronova N.V."/>
            <person name="Shulinski R.S."/>
            <person name="Bandarenka Y.V."/>
            <person name="Zhorov D.G."/>
            <person name="Warner D."/>
        </authorList>
    </citation>
    <scope>NUCLEOTIDE SEQUENCE [LARGE SCALE GENOMIC DNA]</scope>
    <source>
        <strain evidence="1">180601</strain>
        <tissue evidence="1">Whole Body</tissue>
    </source>
</reference>
<name>A0A6G0YB22_APHCR</name>
<accession>A0A6G0YB22</accession>
<protein>
    <submittedName>
        <fullName evidence="1">MULE domain-containing protein</fullName>
    </submittedName>
</protein>
<sequence>MYNYHNQHLKSGITEDMQGIKIKIYFNSMTNSKKSRLDFILTLRQNYICCGETMFKSCVQDVNGRRAIIFGCTNLIQLVLDKNVQEIHVDATF</sequence>
<comment type="caution">
    <text evidence="1">The sequence shown here is derived from an EMBL/GenBank/DDBJ whole genome shotgun (WGS) entry which is preliminary data.</text>
</comment>
<evidence type="ECO:0000313" key="2">
    <source>
        <dbReference type="Proteomes" id="UP000478052"/>
    </source>
</evidence>
<dbReference type="AlphaFoldDB" id="A0A6G0YB22"/>
<dbReference type="EMBL" id="VUJU01005000">
    <property type="protein sequence ID" value="KAF0752582.1"/>
    <property type="molecule type" value="Genomic_DNA"/>
</dbReference>
<keyword evidence="2" id="KW-1185">Reference proteome</keyword>
<proteinExistence type="predicted"/>
<gene>
    <name evidence="1" type="ORF">FWK35_00011045</name>
</gene>
<organism evidence="1 2">
    <name type="scientific">Aphis craccivora</name>
    <name type="common">Cowpea aphid</name>
    <dbReference type="NCBI Taxonomy" id="307492"/>
    <lineage>
        <taxon>Eukaryota</taxon>
        <taxon>Metazoa</taxon>
        <taxon>Ecdysozoa</taxon>
        <taxon>Arthropoda</taxon>
        <taxon>Hexapoda</taxon>
        <taxon>Insecta</taxon>
        <taxon>Pterygota</taxon>
        <taxon>Neoptera</taxon>
        <taxon>Paraneoptera</taxon>
        <taxon>Hemiptera</taxon>
        <taxon>Sternorrhyncha</taxon>
        <taxon>Aphidomorpha</taxon>
        <taxon>Aphidoidea</taxon>
        <taxon>Aphididae</taxon>
        <taxon>Aphidini</taxon>
        <taxon>Aphis</taxon>
        <taxon>Aphis</taxon>
    </lineage>
</organism>